<feature type="transmembrane region" description="Helical" evidence="9">
    <location>
        <begin position="69"/>
        <end position="90"/>
    </location>
</feature>
<dbReference type="PROSITE" id="PS00211">
    <property type="entry name" value="ABC_TRANSPORTER_1"/>
    <property type="match status" value="1"/>
</dbReference>
<dbReference type="Pfam" id="PF00005">
    <property type="entry name" value="ABC_tran"/>
    <property type="match status" value="1"/>
</dbReference>
<protein>
    <submittedName>
        <fullName evidence="12">ABC transporter ATP-binding protein</fullName>
    </submittedName>
</protein>
<evidence type="ECO:0000256" key="2">
    <source>
        <dbReference type="ARBA" id="ARBA00022448"/>
    </source>
</evidence>
<dbReference type="SMART" id="SM00382">
    <property type="entry name" value="AAA"/>
    <property type="match status" value="1"/>
</dbReference>
<keyword evidence="3" id="KW-1003">Cell membrane</keyword>
<evidence type="ECO:0000259" key="11">
    <source>
        <dbReference type="PROSITE" id="PS50929"/>
    </source>
</evidence>
<dbReference type="PROSITE" id="PS50929">
    <property type="entry name" value="ABC_TM1F"/>
    <property type="match status" value="1"/>
</dbReference>
<dbReference type="Pfam" id="PF00664">
    <property type="entry name" value="ABC_membrane"/>
    <property type="match status" value="1"/>
</dbReference>
<keyword evidence="2" id="KW-0813">Transport</keyword>
<evidence type="ECO:0000256" key="6">
    <source>
        <dbReference type="ARBA" id="ARBA00022840"/>
    </source>
</evidence>
<dbReference type="InterPro" id="IPR011527">
    <property type="entry name" value="ABC1_TM_dom"/>
</dbReference>
<evidence type="ECO:0000256" key="8">
    <source>
        <dbReference type="ARBA" id="ARBA00023136"/>
    </source>
</evidence>
<dbReference type="GO" id="GO:0005524">
    <property type="term" value="F:ATP binding"/>
    <property type="evidence" value="ECO:0007669"/>
    <property type="project" value="UniProtKB-KW"/>
</dbReference>
<name>A0A8J6YM47_9PROT</name>
<keyword evidence="8 9" id="KW-0472">Membrane</keyword>
<keyword evidence="5" id="KW-0547">Nucleotide-binding</keyword>
<dbReference type="SUPFAM" id="SSF90123">
    <property type="entry name" value="ABC transporter transmembrane region"/>
    <property type="match status" value="1"/>
</dbReference>
<dbReference type="PROSITE" id="PS50893">
    <property type="entry name" value="ABC_TRANSPORTER_2"/>
    <property type="match status" value="1"/>
</dbReference>
<dbReference type="GO" id="GO:0016887">
    <property type="term" value="F:ATP hydrolysis activity"/>
    <property type="evidence" value="ECO:0007669"/>
    <property type="project" value="InterPro"/>
</dbReference>
<gene>
    <name evidence="12" type="ORF">IHV25_06145</name>
</gene>
<dbReference type="GO" id="GO:0005886">
    <property type="term" value="C:plasma membrane"/>
    <property type="evidence" value="ECO:0007669"/>
    <property type="project" value="UniProtKB-SubCell"/>
</dbReference>
<keyword evidence="7 9" id="KW-1133">Transmembrane helix</keyword>
<dbReference type="InterPro" id="IPR027417">
    <property type="entry name" value="P-loop_NTPase"/>
</dbReference>
<organism evidence="12 13">
    <name type="scientific">Phaeovibrio sulfidiphilus</name>
    <dbReference type="NCBI Taxonomy" id="1220600"/>
    <lineage>
        <taxon>Bacteria</taxon>
        <taxon>Pseudomonadati</taxon>
        <taxon>Pseudomonadota</taxon>
        <taxon>Alphaproteobacteria</taxon>
        <taxon>Rhodospirillales</taxon>
        <taxon>Rhodospirillaceae</taxon>
        <taxon>Phaeovibrio</taxon>
    </lineage>
</organism>
<dbReference type="RefSeq" id="WP_192534240.1">
    <property type="nucleotide sequence ID" value="NZ_JACZHT010000004.1"/>
</dbReference>
<dbReference type="Gene3D" id="3.40.50.300">
    <property type="entry name" value="P-loop containing nucleotide triphosphate hydrolases"/>
    <property type="match status" value="1"/>
</dbReference>
<comment type="caution">
    <text evidence="12">The sequence shown here is derived from an EMBL/GenBank/DDBJ whole genome shotgun (WGS) entry which is preliminary data.</text>
</comment>
<feature type="transmembrane region" description="Helical" evidence="9">
    <location>
        <begin position="293"/>
        <end position="314"/>
    </location>
</feature>
<accession>A0A8J6YM47</accession>
<dbReference type="PANTHER" id="PTHR43394:SF1">
    <property type="entry name" value="ATP-BINDING CASSETTE SUB-FAMILY B MEMBER 10, MITOCHONDRIAL"/>
    <property type="match status" value="1"/>
</dbReference>
<feature type="domain" description="ABC transporter" evidence="10">
    <location>
        <begin position="347"/>
        <end position="581"/>
    </location>
</feature>
<dbReference type="InterPro" id="IPR003593">
    <property type="entry name" value="AAA+_ATPase"/>
</dbReference>
<keyword evidence="4 9" id="KW-0812">Transmembrane</keyword>
<dbReference type="InterPro" id="IPR036640">
    <property type="entry name" value="ABC1_TM_sf"/>
</dbReference>
<dbReference type="CDD" id="cd07346">
    <property type="entry name" value="ABC_6TM_exporters"/>
    <property type="match status" value="1"/>
</dbReference>
<proteinExistence type="predicted"/>
<evidence type="ECO:0000256" key="3">
    <source>
        <dbReference type="ARBA" id="ARBA00022475"/>
    </source>
</evidence>
<dbReference type="InterPro" id="IPR003439">
    <property type="entry name" value="ABC_transporter-like_ATP-bd"/>
</dbReference>
<feature type="domain" description="ABC transmembrane type-1" evidence="11">
    <location>
        <begin position="34"/>
        <end position="316"/>
    </location>
</feature>
<dbReference type="PANTHER" id="PTHR43394">
    <property type="entry name" value="ATP-DEPENDENT PERMEASE MDL1, MITOCHONDRIAL"/>
    <property type="match status" value="1"/>
</dbReference>
<feature type="transmembrane region" description="Helical" evidence="9">
    <location>
        <begin position="258"/>
        <end position="281"/>
    </location>
</feature>
<dbReference type="GO" id="GO:0015421">
    <property type="term" value="F:ABC-type oligopeptide transporter activity"/>
    <property type="evidence" value="ECO:0007669"/>
    <property type="project" value="TreeGrafter"/>
</dbReference>
<feature type="transmembrane region" description="Helical" evidence="9">
    <location>
        <begin position="172"/>
        <end position="192"/>
    </location>
</feature>
<evidence type="ECO:0000313" key="13">
    <source>
        <dbReference type="Proteomes" id="UP000631034"/>
    </source>
</evidence>
<sequence length="595" mass="64099">MCSTADAPTPSSGLQSFLRLWRVAGPCRGRLVRGIVFRFLQSMALGASTMVVIWVLTGLADGRDMTAAWAWQATGIMALSLVAQMAFSFLSVRDTWTASYEAAGTLRLFLLDHLRRLPMGFHLSARRGDTLTVLTSDMQTVEMFLSDTLPRLAQALGLPVSLFVFLCFRDLTVALLSVVSLAVAVPFFVWSSRRLAALSVRRQDSQADAGARMIEFVRGMPVIRAFNGLDRAGRTFREALDRFHDISVSMVRALTVPLAGFASLVMAGVPLVIAGSATLFLSGSMDTGTLLSVLVLLLTMYAPILGLVAVMELTRLADASLARMDRIVQSPPMAEAAQPAEPQGFGVSFDRVSFAYEPQNPVLRDVSFEAPERAMIAVVGPSGSGKSTLLNLVSRFWDVDAGAVRIGGVDVRDLAPERLAGLMTVVFQDVYLFRGTIFDNIALGRPGATMEQVREAARAAQALDFIMALPEGFSTPVGEGGATLSGGERQRISIARALLKDAPVVLMDEATAAIDAINECALQEALAALVRDRTLIVVAHKLSTIRAADRILVLDAGRIVEEGTHDGLLAREGLYARLWHRRVSAEGWTIGDASS</sequence>
<evidence type="ECO:0000313" key="12">
    <source>
        <dbReference type="EMBL" id="MBE1237225.1"/>
    </source>
</evidence>
<dbReference type="EMBL" id="JACZHT010000004">
    <property type="protein sequence ID" value="MBE1237225.1"/>
    <property type="molecule type" value="Genomic_DNA"/>
</dbReference>
<dbReference type="AlphaFoldDB" id="A0A8J6YM47"/>
<evidence type="ECO:0000256" key="5">
    <source>
        <dbReference type="ARBA" id="ARBA00022741"/>
    </source>
</evidence>
<keyword evidence="13" id="KW-1185">Reference proteome</keyword>
<dbReference type="InterPro" id="IPR039421">
    <property type="entry name" value="Type_1_exporter"/>
</dbReference>
<dbReference type="Proteomes" id="UP000631034">
    <property type="component" value="Unassembled WGS sequence"/>
</dbReference>
<dbReference type="SUPFAM" id="SSF52540">
    <property type="entry name" value="P-loop containing nucleoside triphosphate hydrolases"/>
    <property type="match status" value="1"/>
</dbReference>
<evidence type="ECO:0000259" key="10">
    <source>
        <dbReference type="PROSITE" id="PS50893"/>
    </source>
</evidence>
<feature type="transmembrane region" description="Helical" evidence="9">
    <location>
        <begin position="35"/>
        <end position="57"/>
    </location>
</feature>
<comment type="subcellular location">
    <subcellularLocation>
        <location evidence="1">Cell membrane</location>
        <topology evidence="1">Multi-pass membrane protein</topology>
    </subcellularLocation>
</comment>
<keyword evidence="6 12" id="KW-0067">ATP-binding</keyword>
<evidence type="ECO:0000256" key="9">
    <source>
        <dbReference type="SAM" id="Phobius"/>
    </source>
</evidence>
<evidence type="ECO:0000256" key="1">
    <source>
        <dbReference type="ARBA" id="ARBA00004651"/>
    </source>
</evidence>
<evidence type="ECO:0000256" key="4">
    <source>
        <dbReference type="ARBA" id="ARBA00022692"/>
    </source>
</evidence>
<evidence type="ECO:0000256" key="7">
    <source>
        <dbReference type="ARBA" id="ARBA00022989"/>
    </source>
</evidence>
<reference evidence="12" key="1">
    <citation type="submission" date="2020-10" db="EMBL/GenBank/DDBJ databases">
        <title>Genome sequence of the unusual species of purple photosynthetic bacteria, Phaeovibrio sulfidiphilus DSM 23193, type strain.</title>
        <authorList>
            <person name="Kyndt J.A."/>
            <person name="Meyer T.E."/>
        </authorList>
    </citation>
    <scope>NUCLEOTIDE SEQUENCE</scope>
    <source>
        <strain evidence="12">DSM 23193</strain>
    </source>
</reference>
<dbReference type="FunFam" id="3.40.50.300:FF:000221">
    <property type="entry name" value="Multidrug ABC transporter ATP-binding protein"/>
    <property type="match status" value="1"/>
</dbReference>
<dbReference type="InterPro" id="IPR017871">
    <property type="entry name" value="ABC_transporter-like_CS"/>
</dbReference>
<dbReference type="Gene3D" id="1.20.1560.10">
    <property type="entry name" value="ABC transporter type 1, transmembrane domain"/>
    <property type="match status" value="1"/>
</dbReference>